<accession>A0A6N8J858</accession>
<sequence length="55" mass="6689">MKKVKNHDIVADLRKVRDSMSLKHWKNPELFMRKLEAAANRRREEVAMLDRLHYL</sequence>
<keyword evidence="2" id="KW-1185">Reference proteome</keyword>
<protein>
    <submittedName>
        <fullName evidence="1">Uncharacterized protein</fullName>
    </submittedName>
</protein>
<organism evidence="1 2">
    <name type="scientific">Chitinophaga oryziterrae</name>
    <dbReference type="NCBI Taxonomy" id="1031224"/>
    <lineage>
        <taxon>Bacteria</taxon>
        <taxon>Pseudomonadati</taxon>
        <taxon>Bacteroidota</taxon>
        <taxon>Chitinophagia</taxon>
        <taxon>Chitinophagales</taxon>
        <taxon>Chitinophagaceae</taxon>
        <taxon>Chitinophaga</taxon>
    </lineage>
</organism>
<reference evidence="1 2" key="1">
    <citation type="submission" date="2019-12" db="EMBL/GenBank/DDBJ databases">
        <title>The draft genomic sequence of strain Chitinophaga oryziterrae JCM 16595.</title>
        <authorList>
            <person name="Zhang X."/>
        </authorList>
    </citation>
    <scope>NUCLEOTIDE SEQUENCE [LARGE SCALE GENOMIC DNA]</scope>
    <source>
        <strain evidence="1 2">JCM 16595</strain>
    </source>
</reference>
<evidence type="ECO:0000313" key="2">
    <source>
        <dbReference type="Proteomes" id="UP000468388"/>
    </source>
</evidence>
<gene>
    <name evidence="1" type="ORF">GO495_09395</name>
</gene>
<evidence type="ECO:0000313" key="1">
    <source>
        <dbReference type="EMBL" id="MVT40791.1"/>
    </source>
</evidence>
<proteinExistence type="predicted"/>
<comment type="caution">
    <text evidence="1">The sequence shown here is derived from an EMBL/GenBank/DDBJ whole genome shotgun (WGS) entry which is preliminary data.</text>
</comment>
<name>A0A6N8J858_9BACT</name>
<dbReference type="Proteomes" id="UP000468388">
    <property type="component" value="Unassembled WGS sequence"/>
</dbReference>
<dbReference type="OrthoDB" id="680114at2"/>
<dbReference type="EMBL" id="WRXO01000002">
    <property type="protein sequence ID" value="MVT40791.1"/>
    <property type="molecule type" value="Genomic_DNA"/>
</dbReference>
<dbReference type="AlphaFoldDB" id="A0A6N8J858"/>
<dbReference type="RefSeq" id="WP_157299425.1">
    <property type="nucleotide sequence ID" value="NZ_BAAAZB010000010.1"/>
</dbReference>